<organism evidence="2">
    <name type="scientific">Lygus hesperus</name>
    <name type="common">Western plant bug</name>
    <dbReference type="NCBI Taxonomy" id="30085"/>
    <lineage>
        <taxon>Eukaryota</taxon>
        <taxon>Metazoa</taxon>
        <taxon>Ecdysozoa</taxon>
        <taxon>Arthropoda</taxon>
        <taxon>Hexapoda</taxon>
        <taxon>Insecta</taxon>
        <taxon>Pterygota</taxon>
        <taxon>Neoptera</taxon>
        <taxon>Paraneoptera</taxon>
        <taxon>Hemiptera</taxon>
        <taxon>Heteroptera</taxon>
        <taxon>Panheteroptera</taxon>
        <taxon>Cimicomorpha</taxon>
        <taxon>Miridae</taxon>
        <taxon>Mirini</taxon>
        <taxon>Lygus</taxon>
    </lineage>
</organism>
<feature type="non-terminal residue" evidence="2">
    <location>
        <position position="117"/>
    </location>
</feature>
<protein>
    <submittedName>
        <fullName evidence="2">PiggyBac transposable element-derived protein 4</fullName>
    </submittedName>
</protein>
<dbReference type="EMBL" id="GBHO01034026">
    <property type="protein sequence ID" value="JAG09578.1"/>
    <property type="molecule type" value="Transcribed_RNA"/>
</dbReference>
<gene>
    <name evidence="2" type="primary">PGBD4_1</name>
    <name evidence="2" type="ORF">CM83_104715</name>
</gene>
<evidence type="ECO:0000259" key="1">
    <source>
        <dbReference type="Pfam" id="PF13843"/>
    </source>
</evidence>
<evidence type="ECO:0000313" key="2">
    <source>
        <dbReference type="EMBL" id="JAG09578.1"/>
    </source>
</evidence>
<dbReference type="Pfam" id="PF13843">
    <property type="entry name" value="DDE_Tnp_1_7"/>
    <property type="match status" value="1"/>
</dbReference>
<dbReference type="AlphaFoldDB" id="A0A0A9WSY8"/>
<name>A0A0A9WSY8_LYGHE</name>
<feature type="non-terminal residue" evidence="2">
    <location>
        <position position="1"/>
    </location>
</feature>
<accession>A0A0A9WSY8</accession>
<feature type="domain" description="PiggyBac transposable element-derived protein" evidence="1">
    <location>
        <begin position="74"/>
        <end position="117"/>
    </location>
</feature>
<dbReference type="InterPro" id="IPR029526">
    <property type="entry name" value="PGBD"/>
</dbReference>
<proteinExistence type="predicted"/>
<reference evidence="2" key="2">
    <citation type="submission" date="2014-07" db="EMBL/GenBank/DDBJ databases">
        <authorList>
            <person name="Hull J."/>
        </authorList>
    </citation>
    <scope>NUCLEOTIDE SEQUENCE</scope>
</reference>
<reference evidence="2" key="1">
    <citation type="journal article" date="2014" name="PLoS ONE">
        <title>Transcriptome-Based Identification of ABC Transporters in the Western Tarnished Plant Bug Lygus hesperus.</title>
        <authorList>
            <person name="Hull J.J."/>
            <person name="Chaney K."/>
            <person name="Geib S.M."/>
            <person name="Fabrick J.A."/>
            <person name="Brent C.S."/>
            <person name="Walsh D."/>
            <person name="Lavine L.C."/>
        </authorList>
    </citation>
    <scope>NUCLEOTIDE SEQUENCE</scope>
</reference>
<sequence length="117" mass="13385">QHAKTWTKMNWSHNIILLNLQVLPGKFEIPISHVSHRKATVPGNYDGKKVLNPLRGFTRTARLAEDRNACPSSIFNEFISNCQKNYSLSTHCTIDETLVPFRGKVVFKMYMPNKPAK</sequence>